<dbReference type="Proteomes" id="UP001054945">
    <property type="component" value="Unassembled WGS sequence"/>
</dbReference>
<comment type="caution">
    <text evidence="2">The sequence shown here is derived from an EMBL/GenBank/DDBJ whole genome shotgun (WGS) entry which is preliminary data.</text>
</comment>
<protein>
    <submittedName>
        <fullName evidence="2">Uncharacterized protein</fullName>
    </submittedName>
</protein>
<gene>
    <name evidence="2" type="ORF">CEXT_412061</name>
</gene>
<evidence type="ECO:0000313" key="2">
    <source>
        <dbReference type="EMBL" id="GIY57496.1"/>
    </source>
</evidence>
<dbReference type="AlphaFoldDB" id="A0AAV4UIB0"/>
<keyword evidence="3" id="KW-1185">Reference proteome</keyword>
<keyword evidence="1" id="KW-0472">Membrane</keyword>
<sequence length="106" mass="12217">MCIRELKILEILSKHSERQRCDELRINTSLFRNRSSPRAWGHNMIPRLSHVKELRMLYKDGKPYAALAVFLLWYGLGCLTVGGGGIMVWQLALVPMHFLDDNAVHI</sequence>
<name>A0AAV4UIB0_CAEEX</name>
<feature type="transmembrane region" description="Helical" evidence="1">
    <location>
        <begin position="64"/>
        <end position="89"/>
    </location>
</feature>
<reference evidence="2 3" key="1">
    <citation type="submission" date="2021-06" db="EMBL/GenBank/DDBJ databases">
        <title>Caerostris extrusa draft genome.</title>
        <authorList>
            <person name="Kono N."/>
            <person name="Arakawa K."/>
        </authorList>
    </citation>
    <scope>NUCLEOTIDE SEQUENCE [LARGE SCALE GENOMIC DNA]</scope>
</reference>
<keyword evidence="1" id="KW-0812">Transmembrane</keyword>
<keyword evidence="1" id="KW-1133">Transmembrane helix</keyword>
<organism evidence="2 3">
    <name type="scientific">Caerostris extrusa</name>
    <name type="common">Bark spider</name>
    <name type="synonym">Caerostris bankana</name>
    <dbReference type="NCBI Taxonomy" id="172846"/>
    <lineage>
        <taxon>Eukaryota</taxon>
        <taxon>Metazoa</taxon>
        <taxon>Ecdysozoa</taxon>
        <taxon>Arthropoda</taxon>
        <taxon>Chelicerata</taxon>
        <taxon>Arachnida</taxon>
        <taxon>Araneae</taxon>
        <taxon>Araneomorphae</taxon>
        <taxon>Entelegynae</taxon>
        <taxon>Araneoidea</taxon>
        <taxon>Araneidae</taxon>
        <taxon>Caerostris</taxon>
    </lineage>
</organism>
<dbReference type="EMBL" id="BPLR01012911">
    <property type="protein sequence ID" value="GIY57496.1"/>
    <property type="molecule type" value="Genomic_DNA"/>
</dbReference>
<accession>A0AAV4UIB0</accession>
<evidence type="ECO:0000256" key="1">
    <source>
        <dbReference type="SAM" id="Phobius"/>
    </source>
</evidence>
<proteinExistence type="predicted"/>
<evidence type="ECO:0000313" key="3">
    <source>
        <dbReference type="Proteomes" id="UP001054945"/>
    </source>
</evidence>